<reference evidence="2" key="1">
    <citation type="submission" date="2016-11" db="UniProtKB">
        <authorList>
            <consortium name="WormBaseParasite"/>
        </authorList>
    </citation>
    <scope>IDENTIFICATION</scope>
    <source>
        <strain evidence="2">KR3021</strain>
    </source>
</reference>
<evidence type="ECO:0000313" key="1">
    <source>
        <dbReference type="Proteomes" id="UP000095286"/>
    </source>
</evidence>
<dbReference type="Proteomes" id="UP000095286">
    <property type="component" value="Unplaced"/>
</dbReference>
<protein>
    <submittedName>
        <fullName evidence="2">AB hydrolase-1 domain-containing protein</fullName>
    </submittedName>
</protein>
<sequence length="342" mass="38978">MLVNRFFQNIGLIKNQAPKIASIKRDLLEGGNFEKHIYNDVCQFKNGKGEMLQIEAKTIDTIPNGRANKTIIAVSGAPGNHNDWKYILNHCIQNNYRLICMNLPGFGSSGYSDKLTLCKKERVNFIEAVIKERNVSIDKAILLGHSRGTPTILKLAVKHKKDISGIILVNGLGVRPHRGFKPKWLFPTISYIHQLSPQFIRNTILYPFVFKMYTILGLKTEDGLVAMNCLRSANEIDFQSNKENCQLLNDANLRILQLFGGKDWLIEKEISLEFAKLFKDMVYLSTDKVNDDAIISLSVEDHFNHGKRAISIRFEQDGHFINKFRSSFIASSIDNIFKYSHK</sequence>
<name>A0AC35TQP2_9BILA</name>
<dbReference type="WBParaSite" id="RSKR_0000303500.1">
    <property type="protein sequence ID" value="RSKR_0000303500.1"/>
    <property type="gene ID" value="RSKR_0000303500"/>
</dbReference>
<accession>A0AC35TQP2</accession>
<proteinExistence type="predicted"/>
<evidence type="ECO:0000313" key="2">
    <source>
        <dbReference type="WBParaSite" id="RSKR_0000303500.1"/>
    </source>
</evidence>
<organism evidence="1 2">
    <name type="scientific">Rhabditophanes sp. KR3021</name>
    <dbReference type="NCBI Taxonomy" id="114890"/>
    <lineage>
        <taxon>Eukaryota</taxon>
        <taxon>Metazoa</taxon>
        <taxon>Ecdysozoa</taxon>
        <taxon>Nematoda</taxon>
        <taxon>Chromadorea</taxon>
        <taxon>Rhabditida</taxon>
        <taxon>Tylenchina</taxon>
        <taxon>Panagrolaimomorpha</taxon>
        <taxon>Strongyloidoidea</taxon>
        <taxon>Alloionematidae</taxon>
        <taxon>Rhabditophanes</taxon>
    </lineage>
</organism>